<dbReference type="EMBL" id="CAKC01000037">
    <property type="protein sequence ID" value="CCI86721.1"/>
    <property type="molecule type" value="Genomic_DNA"/>
</dbReference>
<gene>
    <name evidence="2" type="ORF">BN52_05910</name>
</gene>
<name>I7LCR6_9LACO</name>
<sequence>MACSKIVKFNAIVPMVVVSAFVPQFQFVRFLIKNAI</sequence>
<dbReference type="Proteomes" id="UP000009326">
    <property type="component" value="Unassembled WGS sequence"/>
</dbReference>
<protein>
    <submittedName>
        <fullName evidence="2">Uncharacterized protein</fullName>
    </submittedName>
</protein>
<reference evidence="2 3" key="1">
    <citation type="submission" date="2012-06" db="EMBL/GenBank/DDBJ databases">
        <title>Draft genome sequence of Lactobacillus gigeriorum CRBIP 24.85T, isolated from chicken crop.</title>
        <authorList>
            <person name="Cousin S."/>
            <person name="Ma L."/>
            <person name="Creno S."/>
            <person name="Clermont D."/>
            <person name="Loux V."/>
            <person name="Bizet C."/>
            <person name="Bouchier C."/>
        </authorList>
    </citation>
    <scope>NUCLEOTIDE SEQUENCE [LARGE SCALE GENOMIC DNA]</scope>
    <source>
        <strain evidence="3">CRBIP 24.85T</strain>
    </source>
</reference>
<evidence type="ECO:0000313" key="3">
    <source>
        <dbReference type="Proteomes" id="UP000009326"/>
    </source>
</evidence>
<evidence type="ECO:0000256" key="1">
    <source>
        <dbReference type="SAM" id="Phobius"/>
    </source>
</evidence>
<evidence type="ECO:0000313" key="2">
    <source>
        <dbReference type="EMBL" id="CCI86721.1"/>
    </source>
</evidence>
<keyword evidence="1" id="KW-1133">Transmembrane helix</keyword>
<feature type="transmembrane region" description="Helical" evidence="1">
    <location>
        <begin position="12"/>
        <end position="32"/>
    </location>
</feature>
<comment type="caution">
    <text evidence="2">The sequence shown here is derived from an EMBL/GenBank/DDBJ whole genome shotgun (WGS) entry which is preliminary data.</text>
</comment>
<accession>I7LCR6</accession>
<proteinExistence type="predicted"/>
<keyword evidence="1" id="KW-0472">Membrane</keyword>
<dbReference type="AlphaFoldDB" id="I7LCR6"/>
<organism evidence="2 3">
    <name type="scientific">Lactobacillus gigeriorum DSM 23908 = CRBIP 24.85</name>
    <dbReference type="NCBI Taxonomy" id="1423751"/>
    <lineage>
        <taxon>Bacteria</taxon>
        <taxon>Bacillati</taxon>
        <taxon>Bacillota</taxon>
        <taxon>Bacilli</taxon>
        <taxon>Lactobacillales</taxon>
        <taxon>Lactobacillaceae</taxon>
        <taxon>Lactobacillus</taxon>
    </lineage>
</organism>
<keyword evidence="1" id="KW-0812">Transmembrane</keyword>